<dbReference type="InterPro" id="IPR000073">
    <property type="entry name" value="AB_hydrolase_1"/>
</dbReference>
<proteinExistence type="predicted"/>
<accession>A0ABY6DCF2</accession>
<reference evidence="2" key="1">
    <citation type="submission" date="2022-10" db="EMBL/GenBank/DDBJ databases">
        <title>Roseovarius pelagicus sp. nov., isolated from Arctic seawater.</title>
        <authorList>
            <person name="Hong Y.W."/>
            <person name="Hwang C.Y."/>
        </authorList>
    </citation>
    <scope>NUCLEOTIDE SEQUENCE</scope>
    <source>
        <strain evidence="2">HL-MP18</strain>
    </source>
</reference>
<dbReference type="EMBL" id="CP106738">
    <property type="protein sequence ID" value="UXX83832.1"/>
    <property type="molecule type" value="Genomic_DNA"/>
</dbReference>
<dbReference type="InterPro" id="IPR029058">
    <property type="entry name" value="AB_hydrolase_fold"/>
</dbReference>
<dbReference type="RefSeq" id="WP_263048308.1">
    <property type="nucleotide sequence ID" value="NZ_CP106738.1"/>
</dbReference>
<dbReference type="Pfam" id="PF00561">
    <property type="entry name" value="Abhydrolase_1"/>
    <property type="match status" value="1"/>
</dbReference>
<organism evidence="2 3">
    <name type="scientific">Roseovarius pelagicus</name>
    <dbReference type="NCBI Taxonomy" id="2980108"/>
    <lineage>
        <taxon>Bacteria</taxon>
        <taxon>Pseudomonadati</taxon>
        <taxon>Pseudomonadota</taxon>
        <taxon>Alphaproteobacteria</taxon>
        <taxon>Rhodobacterales</taxon>
        <taxon>Roseobacteraceae</taxon>
        <taxon>Roseovarius</taxon>
    </lineage>
</organism>
<sequence>MAQTTDGTYFVRRGDQDAPSVILVHGLGLCAQVWQWQSPALAERYDVIAYDLYGHGDSASPPSEPSLSLFSEQLAGVMDACAIDSTAIIGFSLGGMIARRFAQDHPDRTSALAILHSPHQRTPDAQTAILARVEQARRDGPAATVEAALERWFTDTYRQDHPDMMDLVRRWVRANDIAIYHRNYRVLADGIDEITAPQPPINIPTLVVTGDEDYGNGPEMTRAIAAEIPGAETHILPGLRHMALAEDPDQMNNVLLGFLDRHIKGPVT</sequence>
<evidence type="ECO:0000313" key="2">
    <source>
        <dbReference type="EMBL" id="UXX83832.1"/>
    </source>
</evidence>
<dbReference type="PANTHER" id="PTHR43798">
    <property type="entry name" value="MONOACYLGLYCEROL LIPASE"/>
    <property type="match status" value="1"/>
</dbReference>
<dbReference type="Gene3D" id="3.40.50.1820">
    <property type="entry name" value="alpha/beta hydrolase"/>
    <property type="match status" value="1"/>
</dbReference>
<gene>
    <name evidence="2" type="ORF">N7U68_04005</name>
</gene>
<dbReference type="SUPFAM" id="SSF53474">
    <property type="entry name" value="alpha/beta-Hydrolases"/>
    <property type="match status" value="1"/>
</dbReference>
<dbReference type="InterPro" id="IPR050266">
    <property type="entry name" value="AB_hydrolase_sf"/>
</dbReference>
<dbReference type="PRINTS" id="PR00111">
    <property type="entry name" value="ABHYDROLASE"/>
</dbReference>
<feature type="domain" description="AB hydrolase-1" evidence="1">
    <location>
        <begin position="19"/>
        <end position="248"/>
    </location>
</feature>
<evidence type="ECO:0000313" key="3">
    <source>
        <dbReference type="Proteomes" id="UP001064087"/>
    </source>
</evidence>
<dbReference type="GO" id="GO:0016787">
    <property type="term" value="F:hydrolase activity"/>
    <property type="evidence" value="ECO:0007669"/>
    <property type="project" value="UniProtKB-KW"/>
</dbReference>
<evidence type="ECO:0000259" key="1">
    <source>
        <dbReference type="Pfam" id="PF00561"/>
    </source>
</evidence>
<protein>
    <submittedName>
        <fullName evidence="2">Alpha/beta hydrolase</fullName>
    </submittedName>
</protein>
<name>A0ABY6DCF2_9RHOB</name>
<keyword evidence="2" id="KW-0378">Hydrolase</keyword>
<keyword evidence="3" id="KW-1185">Reference proteome</keyword>
<dbReference type="Proteomes" id="UP001064087">
    <property type="component" value="Chromosome"/>
</dbReference>